<evidence type="ECO:0000256" key="2">
    <source>
        <dbReference type="ARBA" id="ARBA00013855"/>
    </source>
</evidence>
<proteinExistence type="inferred from homology"/>
<dbReference type="Pfam" id="PF04085">
    <property type="entry name" value="MreC"/>
    <property type="match status" value="1"/>
</dbReference>
<dbReference type="Gene3D" id="2.40.10.350">
    <property type="entry name" value="Rod shape-determining protein MreC, domain 2"/>
    <property type="match status" value="1"/>
</dbReference>
<organism evidence="8 9">
    <name type="scientific">Marinobacterium marinum</name>
    <dbReference type="NCBI Taxonomy" id="2756129"/>
    <lineage>
        <taxon>Bacteria</taxon>
        <taxon>Pseudomonadati</taxon>
        <taxon>Pseudomonadota</taxon>
        <taxon>Gammaproteobacteria</taxon>
        <taxon>Oceanospirillales</taxon>
        <taxon>Oceanospirillaceae</taxon>
        <taxon>Marinobacterium</taxon>
    </lineage>
</organism>
<evidence type="ECO:0000256" key="5">
    <source>
        <dbReference type="PIRNR" id="PIRNR038471"/>
    </source>
</evidence>
<comment type="caution">
    <text evidence="8">The sequence shown here is derived from an EMBL/GenBank/DDBJ whole genome shotgun (WGS) entry which is preliminary data.</text>
</comment>
<evidence type="ECO:0000313" key="8">
    <source>
        <dbReference type="EMBL" id="MBA4503133.1"/>
    </source>
</evidence>
<dbReference type="PIRSF" id="PIRSF038471">
    <property type="entry name" value="MreC"/>
    <property type="match status" value="1"/>
</dbReference>
<dbReference type="EMBL" id="JACEMT010000052">
    <property type="protein sequence ID" value="MBA4503133.1"/>
    <property type="molecule type" value="Genomic_DNA"/>
</dbReference>
<dbReference type="Gene3D" id="2.40.10.340">
    <property type="entry name" value="Rod shape-determining protein MreC, domain 1"/>
    <property type="match status" value="1"/>
</dbReference>
<evidence type="ECO:0000256" key="3">
    <source>
        <dbReference type="ARBA" id="ARBA00022960"/>
    </source>
</evidence>
<evidence type="ECO:0000256" key="1">
    <source>
        <dbReference type="ARBA" id="ARBA00009369"/>
    </source>
</evidence>
<dbReference type="FunFam" id="2.40.10.350:FF:000002">
    <property type="entry name" value="Cell shape-determining protein MreC"/>
    <property type="match status" value="1"/>
</dbReference>
<evidence type="ECO:0000256" key="4">
    <source>
        <dbReference type="ARBA" id="ARBA00032089"/>
    </source>
</evidence>
<keyword evidence="3 5" id="KW-0133">Cell shape</keyword>
<keyword evidence="6" id="KW-0175">Coiled coil</keyword>
<dbReference type="AlphaFoldDB" id="A0A7W1WZK1"/>
<keyword evidence="9" id="KW-1185">Reference proteome</keyword>
<dbReference type="InterPro" id="IPR007221">
    <property type="entry name" value="MreC"/>
</dbReference>
<dbReference type="Proteomes" id="UP000538931">
    <property type="component" value="Unassembled WGS sequence"/>
</dbReference>
<dbReference type="InterPro" id="IPR055342">
    <property type="entry name" value="MreC_beta-barrel_core"/>
</dbReference>
<comment type="function">
    <text evidence="5">Involved in formation and maintenance of cell shape.</text>
</comment>
<feature type="domain" description="Rod shape-determining protein MreC beta-barrel core" evidence="7">
    <location>
        <begin position="123"/>
        <end position="268"/>
    </location>
</feature>
<sequence>MNPIFRGGAPRRLFVLLILLASLLMVVDLNWPKMKEGRAWLALLVTPLQWVVDIPARVADGLSDVVVDRARLVRENETLRSEAMVLERKVQQMAALTAENIRLRDLLGGSERLELDTRLVELIGVNPDPFQHEVILNRGSEDGVFTGQPVLDAGGVMGQVVSLAHYTNRAMLVTDARSAIPVEVNRNGFRAIVLGKGVLDELELDHVPDTADIREGDLLVTSGLGGRFPRGYPVARVKKVIRDPGRPFTLVKAEPAARLDRSRHLLLVDYRPEPVETVQEVVDE</sequence>
<dbReference type="PANTHER" id="PTHR34138:SF1">
    <property type="entry name" value="CELL SHAPE-DETERMINING PROTEIN MREC"/>
    <property type="match status" value="1"/>
</dbReference>
<dbReference type="GO" id="GO:0005886">
    <property type="term" value="C:plasma membrane"/>
    <property type="evidence" value="ECO:0007669"/>
    <property type="project" value="TreeGrafter"/>
</dbReference>
<accession>A0A7W1WZK1</accession>
<dbReference type="PANTHER" id="PTHR34138">
    <property type="entry name" value="CELL SHAPE-DETERMINING PROTEIN MREC"/>
    <property type="match status" value="1"/>
</dbReference>
<evidence type="ECO:0000259" key="7">
    <source>
        <dbReference type="Pfam" id="PF04085"/>
    </source>
</evidence>
<comment type="similarity">
    <text evidence="1 5">Belongs to the MreC family.</text>
</comment>
<reference evidence="8 9" key="1">
    <citation type="submission" date="2020-07" db="EMBL/GenBank/DDBJ databases">
        <title>Bacterium isolated from marien macroalgae.</title>
        <authorList>
            <person name="Zhu K."/>
            <person name="Lu D."/>
            <person name="Du Z."/>
        </authorList>
    </citation>
    <scope>NUCLEOTIDE SEQUENCE [LARGE SCALE GENOMIC DNA]</scope>
    <source>
        <strain evidence="8 9">3-1745</strain>
    </source>
</reference>
<dbReference type="GO" id="GO:0008360">
    <property type="term" value="P:regulation of cell shape"/>
    <property type="evidence" value="ECO:0007669"/>
    <property type="project" value="UniProtKB-KW"/>
</dbReference>
<dbReference type="InterPro" id="IPR042175">
    <property type="entry name" value="Cell/Rod_MreC_2"/>
</dbReference>
<name>A0A7W1WZK1_9GAMM</name>
<evidence type="ECO:0000313" key="9">
    <source>
        <dbReference type="Proteomes" id="UP000538931"/>
    </source>
</evidence>
<evidence type="ECO:0000256" key="6">
    <source>
        <dbReference type="SAM" id="Coils"/>
    </source>
</evidence>
<dbReference type="NCBIfam" id="TIGR00219">
    <property type="entry name" value="mreC"/>
    <property type="match status" value="1"/>
</dbReference>
<gene>
    <name evidence="8" type="primary">mreC</name>
    <name evidence="8" type="ORF">H1S06_12250</name>
</gene>
<protein>
    <recommendedName>
        <fullName evidence="2 5">Cell shape-determining protein MreC</fullName>
    </recommendedName>
    <alternativeName>
        <fullName evidence="4 5">Cell shape protein MreC</fullName>
    </alternativeName>
</protein>
<dbReference type="InterPro" id="IPR042177">
    <property type="entry name" value="Cell/Rod_1"/>
</dbReference>
<feature type="coiled-coil region" evidence="6">
    <location>
        <begin position="69"/>
        <end position="106"/>
    </location>
</feature>